<gene>
    <name evidence="2" type="ORF">EWM59_19385</name>
</gene>
<keyword evidence="1" id="KW-0472">Membrane</keyword>
<feature type="transmembrane region" description="Helical" evidence="1">
    <location>
        <begin position="6"/>
        <end position="26"/>
    </location>
</feature>
<keyword evidence="1" id="KW-0812">Transmembrane</keyword>
<dbReference type="SUPFAM" id="SSF69322">
    <property type="entry name" value="Tricorn protease domain 2"/>
    <property type="match status" value="1"/>
</dbReference>
<keyword evidence="1" id="KW-1133">Transmembrane helix</keyword>
<name>A0A4Q5LWK3_9BACT</name>
<accession>A0A4Q5LWK3</accession>
<dbReference type="OrthoDB" id="1093345at2"/>
<evidence type="ECO:0000313" key="3">
    <source>
        <dbReference type="Proteomes" id="UP000293162"/>
    </source>
</evidence>
<comment type="caution">
    <text evidence="2">The sequence shown here is derived from an EMBL/GenBank/DDBJ whole genome shotgun (WGS) entry which is preliminary data.</text>
</comment>
<dbReference type="AlphaFoldDB" id="A0A4Q5LWK3"/>
<evidence type="ECO:0000256" key="1">
    <source>
        <dbReference type="SAM" id="Phobius"/>
    </source>
</evidence>
<evidence type="ECO:0008006" key="4">
    <source>
        <dbReference type="Google" id="ProtNLM"/>
    </source>
</evidence>
<reference evidence="2 3" key="1">
    <citation type="submission" date="2019-02" db="EMBL/GenBank/DDBJ databases">
        <title>Bacterial novel species Emticicia sp. 17J42-9 isolated from soil.</title>
        <authorList>
            <person name="Jung H.-Y."/>
        </authorList>
    </citation>
    <scope>NUCLEOTIDE SEQUENCE [LARGE SCALE GENOMIC DNA]</scope>
    <source>
        <strain evidence="2 3">17J42-9</strain>
    </source>
</reference>
<evidence type="ECO:0000313" key="2">
    <source>
        <dbReference type="EMBL" id="RYU93927.1"/>
    </source>
</evidence>
<keyword evidence="3" id="KW-1185">Reference proteome</keyword>
<organism evidence="2 3">
    <name type="scientific">Emticicia agri</name>
    <dbReference type="NCBI Taxonomy" id="2492393"/>
    <lineage>
        <taxon>Bacteria</taxon>
        <taxon>Pseudomonadati</taxon>
        <taxon>Bacteroidota</taxon>
        <taxon>Cytophagia</taxon>
        <taxon>Cytophagales</taxon>
        <taxon>Leadbetterellaceae</taxon>
        <taxon>Emticicia</taxon>
    </lineage>
</organism>
<sequence length="905" mass="103157">MIKTKYLWYINAFLTLVAIYIAYRIWFAPRRDAWNYIPDNAFLVVESSQIQSSLFNKKGLDSTQLADIPFFYDALQPLKQIAQSIDDSVVARKFLARKRITYSLHRETKKNLEYIIYIPTAAFGDANFLNKLTSPDPAKRKGYGRTYKGVRLEELYSINNQLLFNFLLYDDYLICTGSKVLLEEVVNRIKLGAPIESMPFKESRRGIAHIYFKSRNLQDVADILPSQLSPNLIEFFGNITPRNPDIVFEKPKIPNTVSAYIYSQGTNTIPFLGIFGQQMPQPFTCTDLIPENTAITFRVSFKNKTKLAQDFNNYFRGNEQALLAERDSLNRFLNINLTSLYTILKNEIVLCEMETSSDEPSKKILLIKTEDPAEALNMFDDLADNAGKLSSYFKPQPFSYLNNYVRNIQISQLPALLFGSIFRGFADCYYTQIGDYMILSSDDDAMREYLNSLNFGQTWAKSNIYTDFVKKLRPQAQVTAIISPQRIWNNLYYSLPQKWRSTTIKHEQRAKALRFVAVENFVINNTFGTKLLIEKIPQTQKEVLVNRFFLQDSLSINTAFVGKPFIIKNAHNTSEEILLQRADNQAVLLSNSAKEINKIPLSQPLTSAYLLPTDYFQNGTLHYLATTADKLLFFTRENATGLVANYADIDFSGSIRAVAASETKIYVADDGGNVFIINEETQKINKVRTPGHLTDIMWIQPVKFKNNTHLAILQKDGTLNVIYEDGPFLKGFPKVPLAARPSEMIIEEGQGKNSVITLISENGEIKKVDMNGNSLSRGNIQLERPDKATVFEVIFDQNHKDWLIARRTPTSLLIMNKVGGSIIEIGSTNFMKSQLRYFDLGNDLRFVSIFDGKNNTLFDLKGRMLGDKPLPATALPAVSYSEAYNKLFIYNANKTRFEVWSVKLK</sequence>
<dbReference type="RefSeq" id="WP_130022913.1">
    <property type="nucleotide sequence ID" value="NZ_SEWF01000034.1"/>
</dbReference>
<dbReference type="EMBL" id="SEWF01000034">
    <property type="protein sequence ID" value="RYU93927.1"/>
    <property type="molecule type" value="Genomic_DNA"/>
</dbReference>
<dbReference type="Proteomes" id="UP000293162">
    <property type="component" value="Unassembled WGS sequence"/>
</dbReference>
<protein>
    <recommendedName>
        <fullName evidence="4">DUF3352 domain-containing protein</fullName>
    </recommendedName>
</protein>
<proteinExistence type="predicted"/>